<dbReference type="AlphaFoldDB" id="A0AAP4WV73"/>
<evidence type="ECO:0000256" key="1">
    <source>
        <dbReference type="SAM" id="Phobius"/>
    </source>
</evidence>
<dbReference type="PANTHER" id="PTHR28008">
    <property type="entry name" value="DOMAIN PROTEIN, PUTATIVE (AFU_ORTHOLOGUE AFUA_3G10980)-RELATED"/>
    <property type="match status" value="1"/>
</dbReference>
<dbReference type="RefSeq" id="WP_303593432.1">
    <property type="nucleotide sequence ID" value="NZ_JAUORK010000006.1"/>
</dbReference>
<dbReference type="Proteomes" id="UP001170481">
    <property type="component" value="Unassembled WGS sequence"/>
</dbReference>
<sequence>MTPVEQRLIPRRGWAFVALLCLLLILFGTLSPGVPHPEQTFPWDKLQHFSAFALLALTTRLAGLTSLIILPALLLLGVAIECLQLAIPYRGAEVLDALADLAGILIGLGVFQCVRLILHLVRLGPASR</sequence>
<accession>A0AAP4WV73</accession>
<keyword evidence="1" id="KW-0472">Membrane</keyword>
<protein>
    <submittedName>
        <fullName evidence="2">VanZ family protein</fullName>
    </submittedName>
</protein>
<keyword evidence="1" id="KW-1133">Transmembrane helix</keyword>
<keyword evidence="1" id="KW-0812">Transmembrane</keyword>
<comment type="caution">
    <text evidence="2">The sequence shown here is derived from an EMBL/GenBank/DDBJ whole genome shotgun (WGS) entry which is preliminary data.</text>
</comment>
<gene>
    <name evidence="2" type="ORF">Q4535_06480</name>
</gene>
<feature type="transmembrane region" description="Helical" evidence="1">
    <location>
        <begin position="97"/>
        <end position="118"/>
    </location>
</feature>
<dbReference type="EMBL" id="JAUORK010000006">
    <property type="protein sequence ID" value="MDO6671765.1"/>
    <property type="molecule type" value="Genomic_DNA"/>
</dbReference>
<evidence type="ECO:0000313" key="2">
    <source>
        <dbReference type="EMBL" id="MDO6671765.1"/>
    </source>
</evidence>
<reference evidence="2" key="1">
    <citation type="submission" date="2023-07" db="EMBL/GenBank/DDBJ databases">
        <title>Genome content predicts the carbon catabolic preferences of heterotrophic bacteria.</title>
        <authorList>
            <person name="Gralka M."/>
        </authorList>
    </citation>
    <scope>NUCLEOTIDE SEQUENCE</scope>
    <source>
        <strain evidence="2">C2R13</strain>
    </source>
</reference>
<name>A0AAP4WV73_9GAMM</name>
<dbReference type="PANTHER" id="PTHR28008:SF1">
    <property type="entry name" value="DOMAIN PROTEIN, PUTATIVE (AFU_ORTHOLOGUE AFUA_3G10980)-RELATED"/>
    <property type="match status" value="1"/>
</dbReference>
<feature type="transmembrane region" description="Helical" evidence="1">
    <location>
        <begin position="12"/>
        <end position="31"/>
    </location>
</feature>
<proteinExistence type="predicted"/>
<dbReference type="NCBIfam" id="NF037970">
    <property type="entry name" value="vanZ_1"/>
    <property type="match status" value="1"/>
</dbReference>
<feature type="transmembrane region" description="Helical" evidence="1">
    <location>
        <begin position="51"/>
        <end position="76"/>
    </location>
</feature>
<organism evidence="2 3">
    <name type="scientific">Cobetia amphilecti</name>
    <dbReference type="NCBI Taxonomy" id="1055104"/>
    <lineage>
        <taxon>Bacteria</taxon>
        <taxon>Pseudomonadati</taxon>
        <taxon>Pseudomonadota</taxon>
        <taxon>Gammaproteobacteria</taxon>
        <taxon>Oceanospirillales</taxon>
        <taxon>Halomonadaceae</taxon>
        <taxon>Cobetia</taxon>
    </lineage>
</organism>
<evidence type="ECO:0000313" key="3">
    <source>
        <dbReference type="Proteomes" id="UP001170481"/>
    </source>
</evidence>